<comment type="caution">
    <text evidence="2">The sequence shown here is derived from an EMBL/GenBank/DDBJ whole genome shotgun (WGS) entry which is preliminary data.</text>
</comment>
<dbReference type="RefSeq" id="WP_060914020.1">
    <property type="nucleotide sequence ID" value="NZ_KQ959954.1"/>
</dbReference>
<protein>
    <submittedName>
        <fullName evidence="2">Acetyl xylan esterase</fullName>
    </submittedName>
</protein>
<reference evidence="3" key="1">
    <citation type="submission" date="2016-01" db="EMBL/GenBank/DDBJ databases">
        <authorList>
            <person name="Mitreva M."/>
            <person name="Pepin K.H."/>
            <person name="Mihindukulasuriya K.A."/>
            <person name="Fulton R."/>
            <person name="Fronick C."/>
            <person name="O'Laughlin M."/>
            <person name="Miner T."/>
            <person name="Herter B."/>
            <person name="Rosa B.A."/>
            <person name="Cordes M."/>
            <person name="Tomlinson C."/>
            <person name="Wollam A."/>
            <person name="Palsikar V.B."/>
            <person name="Mardis E.R."/>
            <person name="Wilson R.K."/>
        </authorList>
    </citation>
    <scope>NUCLEOTIDE SEQUENCE [LARGE SCALE GENOMIC DNA]</scope>
    <source>
        <strain evidence="3">DNF01167</strain>
    </source>
</reference>
<dbReference type="Proteomes" id="UP000070355">
    <property type="component" value="Unassembled WGS sequence"/>
</dbReference>
<proteinExistence type="predicted"/>
<organism evidence="2 3">
    <name type="scientific">Gemella haemolysans</name>
    <dbReference type="NCBI Taxonomy" id="1379"/>
    <lineage>
        <taxon>Bacteria</taxon>
        <taxon>Bacillati</taxon>
        <taxon>Bacillota</taxon>
        <taxon>Bacilli</taxon>
        <taxon>Bacillales</taxon>
        <taxon>Gemellaceae</taxon>
        <taxon>Gemella</taxon>
    </lineage>
</organism>
<evidence type="ECO:0000313" key="3">
    <source>
        <dbReference type="Proteomes" id="UP000070355"/>
    </source>
</evidence>
<dbReference type="PANTHER" id="PTHR40111">
    <property type="entry name" value="CEPHALOSPORIN-C DEACETYLASE"/>
    <property type="match status" value="1"/>
</dbReference>
<dbReference type="InterPro" id="IPR039069">
    <property type="entry name" value="CE7"/>
</dbReference>
<dbReference type="Pfam" id="PF05448">
    <property type="entry name" value="AXE1"/>
    <property type="match status" value="1"/>
</dbReference>
<dbReference type="InterPro" id="IPR029058">
    <property type="entry name" value="AB_hydrolase_fold"/>
</dbReference>
<dbReference type="EMBL" id="LSDC01000057">
    <property type="protein sequence ID" value="KXB60322.1"/>
    <property type="molecule type" value="Genomic_DNA"/>
</dbReference>
<accession>A0A133ZY23</accession>
<gene>
    <name evidence="2" type="ORF">HMPREF3186_00819</name>
</gene>
<sequence>MNLEKNRKLVYKENIIDIPHPFVQYKKIIFEGTDGSQIEVDLAIPKSNIKGVIVDFPEFKVKNKDYLNLTKYSMLDYALASLHIRGQAGNSENNTPCSHFPFLDSSSSTPYFNLVFQDALDTISIIEMLFPNKEILVTGLGQGAAISIVCASYYDSVKELFISDCSLCDIINTYNNNKKAPFFKNIYKFESDFSNKLDYLYSTLNSIDVLNFSNSITQKVHYGLSYLDTKTPIETQLILLDTLQDVEIQHYLFLDYKKIFQHQFDDYILEILSNK</sequence>
<feature type="domain" description="Acetyl xylan esterase" evidence="1">
    <location>
        <begin position="16"/>
        <end position="262"/>
    </location>
</feature>
<dbReference type="PATRIC" id="fig|1379.3.peg.801"/>
<dbReference type="SUPFAM" id="SSF53474">
    <property type="entry name" value="alpha/beta-Hydrolases"/>
    <property type="match status" value="1"/>
</dbReference>
<dbReference type="OrthoDB" id="9770528at2"/>
<dbReference type="STRING" id="1379.HMPREF3186_00819"/>
<dbReference type="Gene3D" id="3.40.50.1820">
    <property type="entry name" value="alpha/beta hydrolase"/>
    <property type="match status" value="1"/>
</dbReference>
<dbReference type="AlphaFoldDB" id="A0A133ZY23"/>
<dbReference type="PANTHER" id="PTHR40111:SF1">
    <property type="entry name" value="CEPHALOSPORIN-C DEACETYLASE"/>
    <property type="match status" value="1"/>
</dbReference>
<dbReference type="GO" id="GO:0052689">
    <property type="term" value="F:carboxylic ester hydrolase activity"/>
    <property type="evidence" value="ECO:0007669"/>
    <property type="project" value="TreeGrafter"/>
</dbReference>
<evidence type="ECO:0000313" key="2">
    <source>
        <dbReference type="EMBL" id="KXB60322.1"/>
    </source>
</evidence>
<dbReference type="GO" id="GO:0005976">
    <property type="term" value="P:polysaccharide metabolic process"/>
    <property type="evidence" value="ECO:0007669"/>
    <property type="project" value="TreeGrafter"/>
</dbReference>
<evidence type="ECO:0000259" key="1">
    <source>
        <dbReference type="Pfam" id="PF05448"/>
    </source>
</evidence>
<dbReference type="InterPro" id="IPR008391">
    <property type="entry name" value="AXE1_dom"/>
</dbReference>
<name>A0A133ZY23_9BACL</name>